<dbReference type="InterPro" id="IPR005119">
    <property type="entry name" value="LysR_subst-bd"/>
</dbReference>
<dbReference type="Gene3D" id="3.40.190.290">
    <property type="match status" value="1"/>
</dbReference>
<dbReference type="Gene3D" id="1.10.10.10">
    <property type="entry name" value="Winged helix-like DNA-binding domain superfamily/Winged helix DNA-binding domain"/>
    <property type="match status" value="1"/>
</dbReference>
<proteinExistence type="inferred from homology"/>
<dbReference type="PANTHER" id="PTHR30537">
    <property type="entry name" value="HTH-TYPE TRANSCRIPTIONAL REGULATOR"/>
    <property type="match status" value="1"/>
</dbReference>
<dbReference type="Pfam" id="PF03466">
    <property type="entry name" value="LysR_substrate"/>
    <property type="match status" value="1"/>
</dbReference>
<gene>
    <name evidence="6" type="ORF">DLM_1869</name>
</gene>
<evidence type="ECO:0000259" key="5">
    <source>
        <dbReference type="PROSITE" id="PS50931"/>
    </source>
</evidence>
<sequence>MPIRGKDMSMTPLALDLNDLFLFSQVVQRQGFSAAARSLGLPKSRLSRRISLLEQRLETRLLQRNARTVRLTDAGEALYAHCLAMLAEAQAGEAAVRQRRQEPSGKVRLSMPIAIADAALSRLLPAFMQRYPKVRLSVQASNRQVDLLEEGVDVVVRGVGFEQASSSLVQVSLCTAQWGLLAAPAWVAQEGDILLPQQLEGRGSLLFTAQEGDADVLLLRHDSGICQDVRVNVLLRSDHVQTLKQAALAGLGVAGLPLYSCAEELADGRLQLLLPQWRPKDGRLVMLYPTRRGLSPAVRVLIDFFKSQLPGLLEYRSGQGLN</sequence>
<evidence type="ECO:0000256" key="4">
    <source>
        <dbReference type="ARBA" id="ARBA00023163"/>
    </source>
</evidence>
<dbReference type="KEGG" id="amah:DLM_1869"/>
<dbReference type="GO" id="GO:0043565">
    <property type="term" value="F:sequence-specific DNA binding"/>
    <property type="evidence" value="ECO:0007669"/>
    <property type="project" value="TreeGrafter"/>
</dbReference>
<keyword evidence="7" id="KW-1185">Reference proteome</keyword>
<dbReference type="Proteomes" id="UP000198290">
    <property type="component" value="Chromosome"/>
</dbReference>
<dbReference type="InterPro" id="IPR036388">
    <property type="entry name" value="WH-like_DNA-bd_sf"/>
</dbReference>
<dbReference type="Pfam" id="PF00126">
    <property type="entry name" value="HTH_1"/>
    <property type="match status" value="1"/>
</dbReference>
<evidence type="ECO:0000256" key="3">
    <source>
        <dbReference type="ARBA" id="ARBA00023125"/>
    </source>
</evidence>
<reference evidence="7" key="3">
    <citation type="journal article" date="2017" name="Plant Physiol. Biochem.">
        <title>Differential oxidative and antioxidative response of duckweed Lemna minor toward plant growth promoting/inhibiting bacteria.</title>
        <authorList>
            <person name="Ishizawa H."/>
            <person name="Kuroda M."/>
            <person name="Morikawa M."/>
            <person name="Ike M."/>
        </authorList>
    </citation>
    <scope>NUCLEOTIDE SEQUENCE [LARGE SCALE GENOMIC DNA]</scope>
    <source>
        <strain evidence="7">H3</strain>
    </source>
</reference>
<accession>A0A3G9GDE5</accession>
<organism evidence="6 7">
    <name type="scientific">Aquitalea magnusonii</name>
    <dbReference type="NCBI Taxonomy" id="332411"/>
    <lineage>
        <taxon>Bacteria</taxon>
        <taxon>Pseudomonadati</taxon>
        <taxon>Pseudomonadota</taxon>
        <taxon>Betaproteobacteria</taxon>
        <taxon>Neisseriales</taxon>
        <taxon>Chromobacteriaceae</taxon>
        <taxon>Aquitalea</taxon>
    </lineage>
</organism>
<evidence type="ECO:0000313" key="7">
    <source>
        <dbReference type="Proteomes" id="UP000198290"/>
    </source>
</evidence>
<keyword evidence="3" id="KW-0238">DNA-binding</keyword>
<dbReference type="PANTHER" id="PTHR30537:SF31">
    <property type="entry name" value="TRANSCRIPTIONAL REGULATOR, LYSR FAMILY"/>
    <property type="match status" value="1"/>
</dbReference>
<dbReference type="FunFam" id="1.10.10.10:FF:000001">
    <property type="entry name" value="LysR family transcriptional regulator"/>
    <property type="match status" value="1"/>
</dbReference>
<dbReference type="PROSITE" id="PS50931">
    <property type="entry name" value="HTH_LYSR"/>
    <property type="match status" value="1"/>
</dbReference>
<evidence type="ECO:0000313" key="6">
    <source>
        <dbReference type="EMBL" id="BBF85485.1"/>
    </source>
</evidence>
<reference evidence="6 7" key="2">
    <citation type="journal article" date="2017" name="Genome Announc.">
        <title>Draft genome sequence of Aquitalea magnusonii strain H3, a plant growth-promoting bacterium of duckweed Lemna minor.</title>
        <authorList>
            <person name="Ishizawa H."/>
            <person name="Kuroda M."/>
            <person name="Ike M."/>
        </authorList>
    </citation>
    <scope>NUCLEOTIDE SEQUENCE [LARGE SCALE GENOMIC DNA]</scope>
    <source>
        <strain evidence="6 7">H3</strain>
    </source>
</reference>
<dbReference type="InterPro" id="IPR058163">
    <property type="entry name" value="LysR-type_TF_proteobact-type"/>
</dbReference>
<dbReference type="GO" id="GO:0006351">
    <property type="term" value="P:DNA-templated transcription"/>
    <property type="evidence" value="ECO:0007669"/>
    <property type="project" value="TreeGrafter"/>
</dbReference>
<protein>
    <submittedName>
        <fullName evidence="6">Transcriptional regulator, LysR family</fullName>
    </submittedName>
</protein>
<keyword evidence="4" id="KW-0804">Transcription</keyword>
<name>A0A3G9GDE5_9NEIS</name>
<reference evidence="7" key="1">
    <citation type="journal article" date="2017" name="Biotechnol. Biofuels">
        <title>Evaluation of environmental bacterial communities as a factor affecting the growth of duckweed Lemna minor.</title>
        <authorList>
            <person name="Ishizawa H."/>
            <person name="Kuroda M."/>
            <person name="Morikawa M."/>
            <person name="Ike M."/>
        </authorList>
    </citation>
    <scope>NUCLEOTIDE SEQUENCE [LARGE SCALE GENOMIC DNA]</scope>
    <source>
        <strain evidence="7">H3</strain>
    </source>
</reference>
<dbReference type="SUPFAM" id="SSF53850">
    <property type="entry name" value="Periplasmic binding protein-like II"/>
    <property type="match status" value="1"/>
</dbReference>
<feature type="domain" description="HTH lysR-type" evidence="5">
    <location>
        <begin position="15"/>
        <end position="72"/>
    </location>
</feature>
<dbReference type="SUPFAM" id="SSF46785">
    <property type="entry name" value="Winged helix' DNA-binding domain"/>
    <property type="match status" value="1"/>
</dbReference>
<evidence type="ECO:0000256" key="1">
    <source>
        <dbReference type="ARBA" id="ARBA00009437"/>
    </source>
</evidence>
<dbReference type="GO" id="GO:0003700">
    <property type="term" value="F:DNA-binding transcription factor activity"/>
    <property type="evidence" value="ECO:0007669"/>
    <property type="project" value="InterPro"/>
</dbReference>
<comment type="similarity">
    <text evidence="1">Belongs to the LysR transcriptional regulatory family.</text>
</comment>
<evidence type="ECO:0000256" key="2">
    <source>
        <dbReference type="ARBA" id="ARBA00023015"/>
    </source>
</evidence>
<dbReference type="AlphaFoldDB" id="A0A3G9GDE5"/>
<dbReference type="EMBL" id="AP018823">
    <property type="protein sequence ID" value="BBF85485.1"/>
    <property type="molecule type" value="Genomic_DNA"/>
</dbReference>
<dbReference type="InterPro" id="IPR000847">
    <property type="entry name" value="LysR_HTH_N"/>
</dbReference>
<keyword evidence="2" id="KW-0805">Transcription regulation</keyword>
<dbReference type="InterPro" id="IPR036390">
    <property type="entry name" value="WH_DNA-bd_sf"/>
</dbReference>